<reference evidence="2" key="1">
    <citation type="journal article" date="2017" name="Front. Plant Sci.">
        <title>Climate Clever Clovers: New Paradigm to Reduce the Environmental Footprint of Ruminants by Breeding Low Methanogenic Forages Utilizing Haplotype Variation.</title>
        <authorList>
            <person name="Kaur P."/>
            <person name="Appels R."/>
            <person name="Bayer P.E."/>
            <person name="Keeble-Gagnere G."/>
            <person name="Wang J."/>
            <person name="Hirakawa H."/>
            <person name="Shirasawa K."/>
            <person name="Vercoe P."/>
            <person name="Stefanova K."/>
            <person name="Durmic Z."/>
            <person name="Nichols P."/>
            <person name="Revell C."/>
            <person name="Isobe S.N."/>
            <person name="Edwards D."/>
            <person name="Erskine W."/>
        </authorList>
    </citation>
    <scope>NUCLEOTIDE SEQUENCE [LARGE SCALE GENOMIC DNA]</scope>
    <source>
        <strain evidence="2">cv. Daliak</strain>
    </source>
</reference>
<dbReference type="OrthoDB" id="10625838at2759"/>
<organism evidence="1 2">
    <name type="scientific">Trifolium subterraneum</name>
    <name type="common">Subterranean clover</name>
    <dbReference type="NCBI Taxonomy" id="3900"/>
    <lineage>
        <taxon>Eukaryota</taxon>
        <taxon>Viridiplantae</taxon>
        <taxon>Streptophyta</taxon>
        <taxon>Embryophyta</taxon>
        <taxon>Tracheophyta</taxon>
        <taxon>Spermatophyta</taxon>
        <taxon>Magnoliopsida</taxon>
        <taxon>eudicotyledons</taxon>
        <taxon>Gunneridae</taxon>
        <taxon>Pentapetalae</taxon>
        <taxon>rosids</taxon>
        <taxon>fabids</taxon>
        <taxon>Fabales</taxon>
        <taxon>Fabaceae</taxon>
        <taxon>Papilionoideae</taxon>
        <taxon>50 kb inversion clade</taxon>
        <taxon>NPAAA clade</taxon>
        <taxon>Hologalegina</taxon>
        <taxon>IRL clade</taxon>
        <taxon>Trifolieae</taxon>
        <taxon>Trifolium</taxon>
    </lineage>
</organism>
<name>A0A2Z6MXW7_TRISU</name>
<evidence type="ECO:0000313" key="1">
    <source>
        <dbReference type="EMBL" id="GAU36281.1"/>
    </source>
</evidence>
<proteinExistence type="predicted"/>
<dbReference type="Proteomes" id="UP000242715">
    <property type="component" value="Unassembled WGS sequence"/>
</dbReference>
<protein>
    <submittedName>
        <fullName evidence="1">Uncharacterized protein</fullName>
    </submittedName>
</protein>
<keyword evidence="2" id="KW-1185">Reference proteome</keyword>
<evidence type="ECO:0000313" key="2">
    <source>
        <dbReference type="Proteomes" id="UP000242715"/>
    </source>
</evidence>
<gene>
    <name evidence="1" type="ORF">TSUD_255350</name>
</gene>
<dbReference type="AlphaFoldDB" id="A0A2Z6MXW7"/>
<accession>A0A2Z6MXW7</accession>
<sequence>MKGRRTICPVFGSGKDIKALVPVICGEVGFMPNPTQPEGEMKVPKKINSKVELEMRKQYEEGSIGKVEGGRDKHETWCSGRIGLQLQC</sequence>
<dbReference type="EMBL" id="DF973624">
    <property type="protein sequence ID" value="GAU36281.1"/>
    <property type="molecule type" value="Genomic_DNA"/>
</dbReference>